<keyword evidence="4" id="KW-1003">Cell membrane</keyword>
<reference evidence="11 12" key="1">
    <citation type="journal article" date="2017" name="BMC Genomics">
        <title>Comparative genomic and phylogenomic analyses of the Bifidobacteriaceae family.</title>
        <authorList>
            <person name="Lugli G.A."/>
            <person name="Milani C."/>
            <person name="Turroni F."/>
            <person name="Duranti S."/>
            <person name="Mancabelli L."/>
            <person name="Mangifesta M."/>
            <person name="Ferrario C."/>
            <person name="Modesto M."/>
            <person name="Mattarelli P."/>
            <person name="Jiri K."/>
            <person name="van Sinderen D."/>
            <person name="Ventura M."/>
        </authorList>
    </citation>
    <scope>NUCLEOTIDE SEQUENCE [LARGE SCALE GENOMIC DNA]</scope>
    <source>
        <strain evidence="11 12">DSM 24762</strain>
    </source>
</reference>
<feature type="compositionally biased region" description="Polar residues" evidence="8">
    <location>
        <begin position="1"/>
        <end position="11"/>
    </location>
</feature>
<feature type="transmembrane region" description="Helical" evidence="9">
    <location>
        <begin position="343"/>
        <end position="370"/>
    </location>
</feature>
<comment type="subcellular location">
    <subcellularLocation>
        <location evidence="1">Cell membrane</location>
        <topology evidence="1">Multi-pass membrane protein</topology>
    </subcellularLocation>
</comment>
<feature type="transmembrane region" description="Helical" evidence="9">
    <location>
        <begin position="97"/>
        <end position="116"/>
    </location>
</feature>
<evidence type="ECO:0000313" key="11">
    <source>
        <dbReference type="EMBL" id="OZG54471.1"/>
    </source>
</evidence>
<feature type="transmembrane region" description="Helical" evidence="9">
    <location>
        <begin position="155"/>
        <end position="174"/>
    </location>
</feature>
<dbReference type="PANTHER" id="PTHR23502">
    <property type="entry name" value="MAJOR FACILITATOR SUPERFAMILY"/>
    <property type="match status" value="1"/>
</dbReference>
<evidence type="ECO:0000256" key="1">
    <source>
        <dbReference type="ARBA" id="ARBA00004651"/>
    </source>
</evidence>
<protein>
    <submittedName>
        <fullName evidence="11">Bcr/CflA family drug resistance efflux transporter</fullName>
    </submittedName>
</protein>
<dbReference type="AlphaFoldDB" id="A0A261F5S2"/>
<dbReference type="InterPro" id="IPR020846">
    <property type="entry name" value="MFS_dom"/>
</dbReference>
<feature type="region of interest" description="Disordered" evidence="8">
    <location>
        <begin position="1"/>
        <end position="23"/>
    </location>
</feature>
<dbReference type="GO" id="GO:0005886">
    <property type="term" value="C:plasma membrane"/>
    <property type="evidence" value="ECO:0007669"/>
    <property type="project" value="UniProtKB-SubCell"/>
</dbReference>
<feature type="transmembrane region" description="Helical" evidence="9">
    <location>
        <begin position="248"/>
        <end position="268"/>
    </location>
</feature>
<feature type="transmembrane region" description="Helical" evidence="9">
    <location>
        <begin position="314"/>
        <end position="337"/>
    </location>
</feature>
<dbReference type="InterPro" id="IPR004812">
    <property type="entry name" value="Efflux_drug-R_Bcr/CmlA"/>
</dbReference>
<name>A0A261F5S2_9BIFI</name>
<organism evidence="11 12">
    <name type="scientific">Alloscardovia macacae</name>
    <dbReference type="NCBI Taxonomy" id="1160091"/>
    <lineage>
        <taxon>Bacteria</taxon>
        <taxon>Bacillati</taxon>
        <taxon>Actinomycetota</taxon>
        <taxon>Actinomycetes</taxon>
        <taxon>Bifidobacteriales</taxon>
        <taxon>Bifidobacteriaceae</taxon>
        <taxon>Alloscardovia</taxon>
    </lineage>
</organism>
<dbReference type="Pfam" id="PF07690">
    <property type="entry name" value="MFS_1"/>
    <property type="match status" value="1"/>
</dbReference>
<sequence length="433" mass="46174">MALLTQGSHTFSIRRPRRKRKLTTEEHKKPTLAFILILSAFMAFTSLATDVYLPAMPDMQHDLGGHAEMTITGFVGGFALAQLVWGPISDKIGRKTPLFIGTLLFIAGAVGCALAPSMHAAIFWRMIQAFGACTGPMISRAMVRDLYDGTNAARVLTTLMLIMAAAPLVGPLIGGGLLAVGPVFGLEPRAAWRLSFWFMAVAGTILFFFIFALPETLHRGEPGSQCENPSSLRKNFAAYATLLKNHAFMIYTLSVTFFYLGVYAYISASSTIYIDHFHVPAEVYSVLFGVNILGVMIMSTANRQLVLRFALKDLLAVATAVAFGFSVVLMIVGLTHVGGQSVWGLAAIVVSMFFVFSMNGIVAACSNAAALNCVPESMAGSAAALLGALQYGSGVVPSLILSVFADPTAGVMSVIICVSMLCAATMGQLGRRI</sequence>
<feature type="transmembrane region" description="Helical" evidence="9">
    <location>
        <begin position="382"/>
        <end position="405"/>
    </location>
</feature>
<evidence type="ECO:0000256" key="9">
    <source>
        <dbReference type="SAM" id="Phobius"/>
    </source>
</evidence>
<evidence type="ECO:0000256" key="2">
    <source>
        <dbReference type="ARBA" id="ARBA00006236"/>
    </source>
</evidence>
<evidence type="ECO:0000313" key="12">
    <source>
        <dbReference type="Proteomes" id="UP000243657"/>
    </source>
</evidence>
<feature type="transmembrane region" description="Helical" evidence="9">
    <location>
        <begin position="64"/>
        <end position="85"/>
    </location>
</feature>
<dbReference type="EMBL" id="MWWT01000005">
    <property type="protein sequence ID" value="OZG54471.1"/>
    <property type="molecule type" value="Genomic_DNA"/>
</dbReference>
<dbReference type="InterPro" id="IPR036259">
    <property type="entry name" value="MFS_trans_sf"/>
</dbReference>
<evidence type="ECO:0000256" key="7">
    <source>
        <dbReference type="ARBA" id="ARBA00023136"/>
    </source>
</evidence>
<accession>A0A261F5S2</accession>
<feature type="compositionally biased region" description="Basic residues" evidence="8">
    <location>
        <begin position="12"/>
        <end position="21"/>
    </location>
</feature>
<dbReference type="Proteomes" id="UP000243657">
    <property type="component" value="Unassembled WGS sequence"/>
</dbReference>
<keyword evidence="5 9" id="KW-0812">Transmembrane</keyword>
<keyword evidence="7 9" id="KW-0472">Membrane</keyword>
<comment type="similarity">
    <text evidence="2">Belongs to the major facilitator superfamily. Bcr/CmlA family.</text>
</comment>
<gene>
    <name evidence="11" type="ORF">ALMA_0932</name>
</gene>
<comment type="caution">
    <text evidence="11">The sequence shown here is derived from an EMBL/GenBank/DDBJ whole genome shotgun (WGS) entry which is preliminary data.</text>
</comment>
<evidence type="ECO:0000256" key="5">
    <source>
        <dbReference type="ARBA" id="ARBA00022692"/>
    </source>
</evidence>
<evidence type="ECO:0000256" key="4">
    <source>
        <dbReference type="ARBA" id="ARBA00022475"/>
    </source>
</evidence>
<dbReference type="InterPro" id="IPR011701">
    <property type="entry name" value="MFS"/>
</dbReference>
<keyword evidence="6 9" id="KW-1133">Transmembrane helix</keyword>
<keyword evidence="12" id="KW-1185">Reference proteome</keyword>
<evidence type="ECO:0000256" key="3">
    <source>
        <dbReference type="ARBA" id="ARBA00022448"/>
    </source>
</evidence>
<dbReference type="Gene3D" id="1.20.1720.10">
    <property type="entry name" value="Multidrug resistance protein D"/>
    <property type="match status" value="1"/>
</dbReference>
<dbReference type="PANTHER" id="PTHR23502:SF132">
    <property type="entry name" value="POLYAMINE TRANSPORTER 2-RELATED"/>
    <property type="match status" value="1"/>
</dbReference>
<evidence type="ECO:0000259" key="10">
    <source>
        <dbReference type="PROSITE" id="PS50850"/>
    </source>
</evidence>
<dbReference type="GO" id="GO:1990961">
    <property type="term" value="P:xenobiotic detoxification by transmembrane export across the plasma membrane"/>
    <property type="evidence" value="ECO:0007669"/>
    <property type="project" value="InterPro"/>
</dbReference>
<dbReference type="CDD" id="cd17320">
    <property type="entry name" value="MFS_MdfA_MDR_like"/>
    <property type="match status" value="1"/>
</dbReference>
<feature type="transmembrane region" description="Helical" evidence="9">
    <location>
        <begin position="194"/>
        <end position="213"/>
    </location>
</feature>
<feature type="transmembrane region" description="Helical" evidence="9">
    <location>
        <begin position="411"/>
        <end position="430"/>
    </location>
</feature>
<proteinExistence type="inferred from homology"/>
<feature type="transmembrane region" description="Helical" evidence="9">
    <location>
        <begin position="283"/>
        <end position="302"/>
    </location>
</feature>
<dbReference type="SUPFAM" id="SSF103473">
    <property type="entry name" value="MFS general substrate transporter"/>
    <property type="match status" value="1"/>
</dbReference>
<dbReference type="PROSITE" id="PS50850">
    <property type="entry name" value="MFS"/>
    <property type="match status" value="1"/>
</dbReference>
<dbReference type="NCBIfam" id="TIGR00710">
    <property type="entry name" value="efflux_Bcr_CflA"/>
    <property type="match status" value="1"/>
</dbReference>
<evidence type="ECO:0000256" key="6">
    <source>
        <dbReference type="ARBA" id="ARBA00022989"/>
    </source>
</evidence>
<dbReference type="GO" id="GO:0042910">
    <property type="term" value="F:xenobiotic transmembrane transporter activity"/>
    <property type="evidence" value="ECO:0007669"/>
    <property type="project" value="InterPro"/>
</dbReference>
<keyword evidence="3" id="KW-0813">Transport</keyword>
<feature type="domain" description="Major facilitator superfamily (MFS) profile" evidence="10">
    <location>
        <begin position="1"/>
        <end position="433"/>
    </location>
</feature>
<evidence type="ECO:0000256" key="8">
    <source>
        <dbReference type="SAM" id="MobiDB-lite"/>
    </source>
</evidence>